<accession>A0A2V5IEX3</accession>
<dbReference type="EMBL" id="KZ825471">
    <property type="protein sequence ID" value="PYI35238.1"/>
    <property type="molecule type" value="Genomic_DNA"/>
</dbReference>
<gene>
    <name evidence="1" type="ORF">BP00DRAFT_268994</name>
</gene>
<dbReference type="AlphaFoldDB" id="A0A2V5IEX3"/>
<protein>
    <submittedName>
        <fullName evidence="1">Uncharacterized protein</fullName>
    </submittedName>
</protein>
<sequence>MLQLHCELLYRRASIGLSLPAGVSSSTVRPDTTPYTVHTLSRSSFLSPSLPLLILAVCSFPSPPSFAAPPSGFLTFSLSFFPRCVAFSPRPLVAFVPSPSPSPSTADLTSCTTAILFAPEN</sequence>
<evidence type="ECO:0000313" key="2">
    <source>
        <dbReference type="Proteomes" id="UP000248817"/>
    </source>
</evidence>
<dbReference type="Proteomes" id="UP000248817">
    <property type="component" value="Unassembled WGS sequence"/>
</dbReference>
<name>A0A2V5IEX3_9EURO</name>
<keyword evidence="2" id="KW-1185">Reference proteome</keyword>
<evidence type="ECO:0000313" key="1">
    <source>
        <dbReference type="EMBL" id="PYI35238.1"/>
    </source>
</evidence>
<reference evidence="1 2" key="1">
    <citation type="submission" date="2018-02" db="EMBL/GenBank/DDBJ databases">
        <title>The genomes of Aspergillus section Nigri reveals drivers in fungal speciation.</title>
        <authorList>
            <consortium name="DOE Joint Genome Institute"/>
            <person name="Vesth T.C."/>
            <person name="Nybo J."/>
            <person name="Theobald S."/>
            <person name="Brandl J."/>
            <person name="Frisvad J.C."/>
            <person name="Nielsen K.F."/>
            <person name="Lyhne E.K."/>
            <person name="Kogle M.E."/>
            <person name="Kuo A."/>
            <person name="Riley R."/>
            <person name="Clum A."/>
            <person name="Nolan M."/>
            <person name="Lipzen A."/>
            <person name="Salamov A."/>
            <person name="Henrissat B."/>
            <person name="Wiebenga A."/>
            <person name="De vries R.P."/>
            <person name="Grigoriev I.V."/>
            <person name="Mortensen U.H."/>
            <person name="Andersen M.R."/>
            <person name="Baker S.E."/>
        </authorList>
    </citation>
    <scope>NUCLEOTIDE SEQUENCE [LARGE SCALE GENOMIC DNA]</scope>
    <source>
        <strain evidence="1 2">CBS 114.80</strain>
    </source>
</reference>
<organism evidence="1 2">
    <name type="scientific">Aspergillus indologenus CBS 114.80</name>
    <dbReference type="NCBI Taxonomy" id="1450541"/>
    <lineage>
        <taxon>Eukaryota</taxon>
        <taxon>Fungi</taxon>
        <taxon>Dikarya</taxon>
        <taxon>Ascomycota</taxon>
        <taxon>Pezizomycotina</taxon>
        <taxon>Eurotiomycetes</taxon>
        <taxon>Eurotiomycetidae</taxon>
        <taxon>Eurotiales</taxon>
        <taxon>Aspergillaceae</taxon>
        <taxon>Aspergillus</taxon>
        <taxon>Aspergillus subgen. Circumdati</taxon>
    </lineage>
</organism>
<proteinExistence type="predicted"/>